<keyword evidence="8" id="KW-0378">Hydrolase</keyword>
<feature type="domain" description="Amidohydrolase-related" evidence="12">
    <location>
        <begin position="2"/>
        <end position="171"/>
    </location>
</feature>
<dbReference type="PANTHER" id="PTHR42752:SF1">
    <property type="entry name" value="IMIDAZOLONEPROPIONASE-RELATED"/>
    <property type="match status" value="1"/>
</dbReference>
<dbReference type="SUPFAM" id="SSF51556">
    <property type="entry name" value="Metallo-dependent hydrolases"/>
    <property type="match status" value="1"/>
</dbReference>
<keyword evidence="9" id="KW-0369">Histidine metabolism</keyword>
<comment type="caution">
    <text evidence="13">The sequence shown here is derived from an EMBL/GenBank/DDBJ whole genome shotgun (WGS) entry which is preliminary data.</text>
</comment>
<keyword evidence="7" id="KW-0479">Metal-binding</keyword>
<dbReference type="PANTHER" id="PTHR42752">
    <property type="entry name" value="IMIDAZOLONEPROPIONASE"/>
    <property type="match status" value="1"/>
</dbReference>
<comment type="cofactor">
    <cofactor evidence="2">
        <name>Fe(3+)</name>
        <dbReference type="ChEBI" id="CHEBI:29034"/>
    </cofactor>
</comment>
<dbReference type="EMBL" id="JBGFUD010006412">
    <property type="protein sequence ID" value="MFH4980977.1"/>
    <property type="molecule type" value="Genomic_DNA"/>
</dbReference>
<comment type="pathway">
    <text evidence="3">Amino-acid degradation; L-histidine degradation into L-glutamate; N-formimidoyl-L-glutamate from L-histidine: step 3/3.</text>
</comment>
<dbReference type="InterPro" id="IPR032466">
    <property type="entry name" value="Metal_Hydrolase"/>
</dbReference>
<evidence type="ECO:0000313" key="13">
    <source>
        <dbReference type="EMBL" id="MFH4980977.1"/>
    </source>
</evidence>
<keyword evidence="11" id="KW-0408">Iron</keyword>
<dbReference type="GO" id="GO:0006547">
    <property type="term" value="P:L-histidine metabolic process"/>
    <property type="evidence" value="ECO:0007669"/>
    <property type="project" value="UniProtKB-KW"/>
</dbReference>
<organism evidence="13 14">
    <name type="scientific">Gnathostoma spinigerum</name>
    <dbReference type="NCBI Taxonomy" id="75299"/>
    <lineage>
        <taxon>Eukaryota</taxon>
        <taxon>Metazoa</taxon>
        <taxon>Ecdysozoa</taxon>
        <taxon>Nematoda</taxon>
        <taxon>Chromadorea</taxon>
        <taxon>Rhabditida</taxon>
        <taxon>Spirurina</taxon>
        <taxon>Gnathostomatomorpha</taxon>
        <taxon>Gnathostomatoidea</taxon>
        <taxon>Gnathostomatidae</taxon>
        <taxon>Gnathostoma</taxon>
    </lineage>
</organism>
<evidence type="ECO:0000256" key="11">
    <source>
        <dbReference type="ARBA" id="ARBA00023004"/>
    </source>
</evidence>
<evidence type="ECO:0000256" key="2">
    <source>
        <dbReference type="ARBA" id="ARBA00001965"/>
    </source>
</evidence>
<protein>
    <recommendedName>
        <fullName evidence="6">Probable imidazolonepropionase</fullName>
        <ecNumber evidence="5">3.5.2.7</ecNumber>
    </recommendedName>
</protein>
<evidence type="ECO:0000256" key="8">
    <source>
        <dbReference type="ARBA" id="ARBA00022801"/>
    </source>
</evidence>
<keyword evidence="10" id="KW-0862">Zinc</keyword>
<dbReference type="InterPro" id="IPR005920">
    <property type="entry name" value="HutI"/>
</dbReference>
<evidence type="ECO:0000256" key="6">
    <source>
        <dbReference type="ARBA" id="ARBA00013406"/>
    </source>
</evidence>
<dbReference type="GO" id="GO:0050480">
    <property type="term" value="F:imidazolonepropionase activity"/>
    <property type="evidence" value="ECO:0007669"/>
    <property type="project" value="UniProtKB-EC"/>
</dbReference>
<evidence type="ECO:0000256" key="10">
    <source>
        <dbReference type="ARBA" id="ARBA00022833"/>
    </source>
</evidence>
<dbReference type="Proteomes" id="UP001608902">
    <property type="component" value="Unassembled WGS sequence"/>
</dbReference>
<evidence type="ECO:0000256" key="5">
    <source>
        <dbReference type="ARBA" id="ARBA00012864"/>
    </source>
</evidence>
<dbReference type="EC" id="3.5.2.7" evidence="5"/>
<dbReference type="SUPFAM" id="SSF51338">
    <property type="entry name" value="Composite domain of metallo-dependent hydrolases"/>
    <property type="match status" value="1"/>
</dbReference>
<accession>A0ABD6EWM2</accession>
<reference evidence="13 14" key="1">
    <citation type="submission" date="2024-08" db="EMBL/GenBank/DDBJ databases">
        <title>Gnathostoma spinigerum genome.</title>
        <authorList>
            <person name="Gonzalez-Bertolin B."/>
            <person name="Monzon S."/>
            <person name="Zaballos A."/>
            <person name="Jimenez P."/>
            <person name="Dekumyoy P."/>
            <person name="Varona S."/>
            <person name="Cuesta I."/>
            <person name="Sumanam S."/>
            <person name="Adisakwattana P."/>
            <person name="Gasser R.B."/>
            <person name="Hernandez-Gonzalez A."/>
            <person name="Young N.D."/>
            <person name="Perteguer M.J."/>
        </authorList>
    </citation>
    <scope>NUCLEOTIDE SEQUENCE [LARGE SCALE GENOMIC DNA]</scope>
    <source>
        <strain evidence="13">AL3</strain>
        <tissue evidence="13">Liver</tissue>
    </source>
</reference>
<evidence type="ECO:0000313" key="14">
    <source>
        <dbReference type="Proteomes" id="UP001608902"/>
    </source>
</evidence>
<dbReference type="InterPro" id="IPR006680">
    <property type="entry name" value="Amidohydro-rel"/>
</dbReference>
<dbReference type="AlphaFoldDB" id="A0ABD6EWM2"/>
<comment type="similarity">
    <text evidence="4">Belongs to the metallo-dependent hydrolases superfamily. HutI family.</text>
</comment>
<dbReference type="Pfam" id="PF01979">
    <property type="entry name" value="Amidohydro_1"/>
    <property type="match status" value="1"/>
</dbReference>
<proteinExistence type="inferred from homology"/>
<dbReference type="GO" id="GO:0046872">
    <property type="term" value="F:metal ion binding"/>
    <property type="evidence" value="ECO:0007669"/>
    <property type="project" value="UniProtKB-KW"/>
</dbReference>
<evidence type="ECO:0000256" key="9">
    <source>
        <dbReference type="ARBA" id="ARBA00022808"/>
    </source>
</evidence>
<sequence>MDAGLSVNFHAEELHRTGGAEMGAEIKAKAMSHLEHISRDAIKAMAQSGTVAVLLPTTAHLLRLSSPPARELIGRGVIVALGSDFNPNAYCLAMPIVMYLACINMHLSMPEALVAATINAAYSLNRGKTHGALSVGRFADIIVVGAPKWEHIIYQFGCHRSLIQKVIKKGELIHENEDRM</sequence>
<evidence type="ECO:0000259" key="12">
    <source>
        <dbReference type="Pfam" id="PF01979"/>
    </source>
</evidence>
<evidence type="ECO:0000256" key="7">
    <source>
        <dbReference type="ARBA" id="ARBA00022723"/>
    </source>
</evidence>
<dbReference type="InterPro" id="IPR011059">
    <property type="entry name" value="Metal-dep_hydrolase_composite"/>
</dbReference>
<keyword evidence="14" id="KW-1185">Reference proteome</keyword>
<evidence type="ECO:0000256" key="4">
    <source>
        <dbReference type="ARBA" id="ARBA00008002"/>
    </source>
</evidence>
<dbReference type="Gene3D" id="3.20.20.140">
    <property type="entry name" value="Metal-dependent hydrolases"/>
    <property type="match status" value="1"/>
</dbReference>
<gene>
    <name evidence="13" type="ORF">AB6A40_007686</name>
</gene>
<evidence type="ECO:0000256" key="3">
    <source>
        <dbReference type="ARBA" id="ARBA00004758"/>
    </source>
</evidence>
<evidence type="ECO:0000256" key="1">
    <source>
        <dbReference type="ARBA" id="ARBA00000853"/>
    </source>
</evidence>
<name>A0ABD6EWM2_9BILA</name>
<comment type="catalytic activity">
    <reaction evidence="1">
        <text>4-imidazolone-5-propanoate + H2O = N-formimidoyl-L-glutamate</text>
        <dbReference type="Rhea" id="RHEA:23660"/>
        <dbReference type="ChEBI" id="CHEBI:15377"/>
        <dbReference type="ChEBI" id="CHEBI:58928"/>
        <dbReference type="ChEBI" id="CHEBI:77893"/>
        <dbReference type="EC" id="3.5.2.7"/>
    </reaction>
</comment>